<keyword evidence="1 3" id="KW-0489">Methyltransferase</keyword>
<dbReference type="Pfam" id="PF06325">
    <property type="entry name" value="PrmA"/>
    <property type="match status" value="1"/>
</dbReference>
<evidence type="ECO:0000313" key="3">
    <source>
        <dbReference type="EMBL" id="GIG73568.1"/>
    </source>
</evidence>
<dbReference type="EMBL" id="BONU01000010">
    <property type="protein sequence ID" value="GIG73568.1"/>
    <property type="molecule type" value="Genomic_DNA"/>
</dbReference>
<dbReference type="GO" id="GO:0005840">
    <property type="term" value="C:ribosome"/>
    <property type="evidence" value="ECO:0007669"/>
    <property type="project" value="UniProtKB-KW"/>
</dbReference>
<accession>A0A8J3LHT8</accession>
<evidence type="ECO:0000256" key="2">
    <source>
        <dbReference type="ARBA" id="ARBA00022679"/>
    </source>
</evidence>
<sequence length="239" mass="25045">MRHAGPVINQPEHAPASVECVVLDPFLESGATGFDGIRLAQVPFVPGVRLYLAEDAIVLRARLEAQVGGALQQPFWADAWVGGQVLARYIVDHPDVVAGRRVLDVASGSGLIAIAAAMAGAAAVTANEIDPYALAAIALNARANGVAVEVRRGDLLDGDGDDAEVVLAGDVFYSESMSERMLGFLERAAARGARVLVGDPGRPHLPHGRLKVVSSYQVSRVGAIEDAEITRADVLTPVL</sequence>
<reference evidence="3" key="1">
    <citation type="submission" date="2021-01" db="EMBL/GenBank/DDBJ databases">
        <title>Whole genome shotgun sequence of Planosporangium flavigriseum NBRC 105377.</title>
        <authorList>
            <person name="Komaki H."/>
            <person name="Tamura T."/>
        </authorList>
    </citation>
    <scope>NUCLEOTIDE SEQUENCE</scope>
    <source>
        <strain evidence="3">NBRC 105377</strain>
    </source>
</reference>
<dbReference type="PANTHER" id="PTHR43648">
    <property type="entry name" value="ELECTRON TRANSFER FLAVOPROTEIN BETA SUBUNIT LYSINE METHYLTRANSFERASE"/>
    <property type="match status" value="1"/>
</dbReference>
<keyword evidence="4" id="KW-1185">Reference proteome</keyword>
<dbReference type="Gene3D" id="3.40.50.150">
    <property type="entry name" value="Vaccinia Virus protein VP39"/>
    <property type="match status" value="1"/>
</dbReference>
<dbReference type="InterPro" id="IPR050078">
    <property type="entry name" value="Ribosomal_L11_MeTrfase_PrmA"/>
</dbReference>
<dbReference type="SUPFAM" id="SSF53335">
    <property type="entry name" value="S-adenosyl-L-methionine-dependent methyltransferases"/>
    <property type="match status" value="1"/>
</dbReference>
<keyword evidence="3" id="KW-0687">Ribonucleoprotein</keyword>
<protein>
    <submittedName>
        <fullName evidence="3">50S ribosomal protein L11 methyltransferase</fullName>
    </submittedName>
</protein>
<dbReference type="AlphaFoldDB" id="A0A8J3LHT8"/>
<proteinExistence type="predicted"/>
<keyword evidence="2" id="KW-0808">Transferase</keyword>
<dbReference type="GO" id="GO:0032259">
    <property type="term" value="P:methylation"/>
    <property type="evidence" value="ECO:0007669"/>
    <property type="project" value="UniProtKB-KW"/>
</dbReference>
<organism evidence="3 4">
    <name type="scientific">Planosporangium flavigriseum</name>
    <dbReference type="NCBI Taxonomy" id="373681"/>
    <lineage>
        <taxon>Bacteria</taxon>
        <taxon>Bacillati</taxon>
        <taxon>Actinomycetota</taxon>
        <taxon>Actinomycetes</taxon>
        <taxon>Micromonosporales</taxon>
        <taxon>Micromonosporaceae</taxon>
        <taxon>Planosporangium</taxon>
    </lineage>
</organism>
<comment type="caution">
    <text evidence="3">The sequence shown here is derived from an EMBL/GenBank/DDBJ whole genome shotgun (WGS) entry which is preliminary data.</text>
</comment>
<name>A0A8J3LHT8_9ACTN</name>
<keyword evidence="3" id="KW-0689">Ribosomal protein</keyword>
<dbReference type="GO" id="GO:0016279">
    <property type="term" value="F:protein-lysine N-methyltransferase activity"/>
    <property type="evidence" value="ECO:0007669"/>
    <property type="project" value="TreeGrafter"/>
</dbReference>
<gene>
    <name evidence="3" type="ORF">Pfl04_19720</name>
</gene>
<evidence type="ECO:0000313" key="4">
    <source>
        <dbReference type="Proteomes" id="UP000653674"/>
    </source>
</evidence>
<evidence type="ECO:0000256" key="1">
    <source>
        <dbReference type="ARBA" id="ARBA00022603"/>
    </source>
</evidence>
<dbReference type="InterPro" id="IPR029063">
    <property type="entry name" value="SAM-dependent_MTases_sf"/>
</dbReference>
<dbReference type="Proteomes" id="UP000653674">
    <property type="component" value="Unassembled WGS sequence"/>
</dbReference>
<dbReference type="PANTHER" id="PTHR43648:SF1">
    <property type="entry name" value="ELECTRON TRANSFER FLAVOPROTEIN BETA SUBUNIT LYSINE METHYLTRANSFERASE"/>
    <property type="match status" value="1"/>
</dbReference>